<evidence type="ECO:0000313" key="4">
    <source>
        <dbReference type="Proteomes" id="UP000317716"/>
    </source>
</evidence>
<dbReference type="AlphaFoldDB" id="A0A538SJJ3"/>
<dbReference type="Gene3D" id="3.40.50.1110">
    <property type="entry name" value="SGNH hydrolase"/>
    <property type="match status" value="1"/>
</dbReference>
<dbReference type="CDD" id="cd00229">
    <property type="entry name" value="SGNH_hydrolase"/>
    <property type="match status" value="1"/>
</dbReference>
<dbReference type="EMBL" id="VBOS01000370">
    <property type="protein sequence ID" value="TMQ51554.1"/>
    <property type="molecule type" value="Genomic_DNA"/>
</dbReference>
<dbReference type="Proteomes" id="UP000317716">
    <property type="component" value="Unassembled WGS sequence"/>
</dbReference>
<keyword evidence="3" id="KW-0378">Hydrolase</keyword>
<evidence type="ECO:0000313" key="3">
    <source>
        <dbReference type="EMBL" id="TMQ51554.1"/>
    </source>
</evidence>
<feature type="domain" description="SGNH hydrolase-type esterase" evidence="2">
    <location>
        <begin position="87"/>
        <end position="348"/>
    </location>
</feature>
<evidence type="ECO:0000259" key="2">
    <source>
        <dbReference type="Pfam" id="PF13472"/>
    </source>
</evidence>
<keyword evidence="1" id="KW-0472">Membrane</keyword>
<proteinExistence type="predicted"/>
<dbReference type="SUPFAM" id="SSF52266">
    <property type="entry name" value="SGNH hydrolase"/>
    <property type="match status" value="1"/>
</dbReference>
<protein>
    <submittedName>
        <fullName evidence="3">SGNH/GDSL hydrolase family protein</fullName>
    </submittedName>
</protein>
<gene>
    <name evidence="3" type="ORF">E6K72_10360</name>
</gene>
<reference evidence="3 4" key="1">
    <citation type="journal article" date="2019" name="Nat. Microbiol.">
        <title>Mediterranean grassland soil C-N compound turnover is dependent on rainfall and depth, and is mediated by genomically divergent microorganisms.</title>
        <authorList>
            <person name="Diamond S."/>
            <person name="Andeer P.F."/>
            <person name="Li Z."/>
            <person name="Crits-Christoph A."/>
            <person name="Burstein D."/>
            <person name="Anantharaman K."/>
            <person name="Lane K.R."/>
            <person name="Thomas B.C."/>
            <person name="Pan C."/>
            <person name="Northen T.R."/>
            <person name="Banfield J.F."/>
        </authorList>
    </citation>
    <scope>NUCLEOTIDE SEQUENCE [LARGE SCALE GENOMIC DNA]</scope>
    <source>
        <strain evidence="3">WS_2</strain>
    </source>
</reference>
<evidence type="ECO:0000256" key="1">
    <source>
        <dbReference type="SAM" id="Phobius"/>
    </source>
</evidence>
<dbReference type="Pfam" id="PF13472">
    <property type="entry name" value="Lipase_GDSL_2"/>
    <property type="match status" value="1"/>
</dbReference>
<dbReference type="InterPro" id="IPR013830">
    <property type="entry name" value="SGNH_hydro"/>
</dbReference>
<organism evidence="3 4">
    <name type="scientific">Eiseniibacteriota bacterium</name>
    <dbReference type="NCBI Taxonomy" id="2212470"/>
    <lineage>
        <taxon>Bacteria</taxon>
        <taxon>Candidatus Eiseniibacteriota</taxon>
    </lineage>
</organism>
<keyword evidence="1" id="KW-0812">Transmembrane</keyword>
<sequence>MDSTRGTGALERMTPGTKTRWRRDIAINLILVLAAVVVPLVALELYLAWDNRRPTVPLTTVELDGQKYPFEESADALSDLHNKAVIVGDSFTAGAACGLAGSYPGRLDRLLAQHGETYRVLNLGVPGSDPFMYLRLIEGLLHSGRVPSLVVVTLFSNDIELTCSSCQYLGRIRRDSSFTPDEITRLTSFCGNCWRANDTPTAHYSVIRRIHTWLVDKSYAYVLLRDGLVGLSMKLGFNVGWGRTAYPPQWRSHQGIEFKMLRFALAGIRDALKARGVSRMMVVIYPDMENVRRENEYVSIYGDAEAELSRALGVPVWSGYPAFLDSPESKPNMSYSLVDHHPSCKAHELFAKGVYLRMQQAGYVTPPSAAHP</sequence>
<dbReference type="GO" id="GO:0016787">
    <property type="term" value="F:hydrolase activity"/>
    <property type="evidence" value="ECO:0007669"/>
    <property type="project" value="UniProtKB-KW"/>
</dbReference>
<keyword evidence="1" id="KW-1133">Transmembrane helix</keyword>
<feature type="transmembrane region" description="Helical" evidence="1">
    <location>
        <begin position="25"/>
        <end position="49"/>
    </location>
</feature>
<dbReference type="InterPro" id="IPR036514">
    <property type="entry name" value="SGNH_hydro_sf"/>
</dbReference>
<comment type="caution">
    <text evidence="3">The sequence shown here is derived from an EMBL/GenBank/DDBJ whole genome shotgun (WGS) entry which is preliminary data.</text>
</comment>
<accession>A0A538SJJ3</accession>
<name>A0A538SJJ3_UNCEI</name>